<protein>
    <submittedName>
        <fullName evidence="2">Uncharacterized protein</fullName>
    </submittedName>
</protein>
<feature type="compositionally biased region" description="Acidic residues" evidence="1">
    <location>
        <begin position="37"/>
        <end position="48"/>
    </location>
</feature>
<feature type="non-terminal residue" evidence="2">
    <location>
        <position position="88"/>
    </location>
</feature>
<dbReference type="AlphaFoldDB" id="A0A0C2CCJ6"/>
<keyword evidence="3" id="KW-1185">Reference proteome</keyword>
<reference evidence="2 3" key="1">
    <citation type="submission" date="2013-12" db="EMBL/GenBank/DDBJ databases">
        <title>Draft genome of the parsitic nematode Ancylostoma duodenale.</title>
        <authorList>
            <person name="Mitreva M."/>
        </authorList>
    </citation>
    <scope>NUCLEOTIDE SEQUENCE [LARGE SCALE GENOMIC DNA]</scope>
    <source>
        <strain evidence="2 3">Zhejiang</strain>
    </source>
</reference>
<evidence type="ECO:0000313" key="2">
    <source>
        <dbReference type="EMBL" id="KIH54053.1"/>
    </source>
</evidence>
<name>A0A0C2CCJ6_9BILA</name>
<gene>
    <name evidence="2" type="ORF">ANCDUO_15801</name>
</gene>
<feature type="region of interest" description="Disordered" evidence="1">
    <location>
        <begin position="28"/>
        <end position="88"/>
    </location>
</feature>
<proteinExistence type="predicted"/>
<accession>A0A0C2CCJ6</accession>
<sequence>MAKFMDVSGAIVTYPQPLRVDGFLGKNTVSNSSDCNSDAEEENVDASEDVSTAALVPVDEAEGGDGEGKDHAAAAKRRGPGAKIKAKQ</sequence>
<evidence type="ECO:0000256" key="1">
    <source>
        <dbReference type="SAM" id="MobiDB-lite"/>
    </source>
</evidence>
<dbReference type="EMBL" id="KN739808">
    <property type="protein sequence ID" value="KIH54053.1"/>
    <property type="molecule type" value="Genomic_DNA"/>
</dbReference>
<organism evidence="2 3">
    <name type="scientific">Ancylostoma duodenale</name>
    <dbReference type="NCBI Taxonomy" id="51022"/>
    <lineage>
        <taxon>Eukaryota</taxon>
        <taxon>Metazoa</taxon>
        <taxon>Ecdysozoa</taxon>
        <taxon>Nematoda</taxon>
        <taxon>Chromadorea</taxon>
        <taxon>Rhabditida</taxon>
        <taxon>Rhabditina</taxon>
        <taxon>Rhabditomorpha</taxon>
        <taxon>Strongyloidea</taxon>
        <taxon>Ancylostomatidae</taxon>
        <taxon>Ancylostomatinae</taxon>
        <taxon>Ancylostoma</taxon>
    </lineage>
</organism>
<feature type="compositionally biased region" description="Basic residues" evidence="1">
    <location>
        <begin position="74"/>
        <end position="88"/>
    </location>
</feature>
<evidence type="ECO:0000313" key="3">
    <source>
        <dbReference type="Proteomes" id="UP000054047"/>
    </source>
</evidence>
<dbReference type="Proteomes" id="UP000054047">
    <property type="component" value="Unassembled WGS sequence"/>
</dbReference>